<dbReference type="EMBL" id="BLIY01000009">
    <property type="protein sequence ID" value="GFE54074.1"/>
    <property type="molecule type" value="Genomic_DNA"/>
</dbReference>
<dbReference type="OrthoDB" id="10265971at2759"/>
<dbReference type="GO" id="GO:0003682">
    <property type="term" value="F:chromatin binding"/>
    <property type="evidence" value="ECO:0007669"/>
    <property type="project" value="TreeGrafter"/>
</dbReference>
<evidence type="ECO:0000313" key="9">
    <source>
        <dbReference type="Proteomes" id="UP001057455"/>
    </source>
</evidence>
<dbReference type="GO" id="GO:0005634">
    <property type="term" value="C:nucleus"/>
    <property type="evidence" value="ECO:0007669"/>
    <property type="project" value="UniProtKB-SubCell"/>
</dbReference>
<dbReference type="GO" id="GO:0033314">
    <property type="term" value="P:mitotic DNA replication checkpoint signaling"/>
    <property type="evidence" value="ECO:0007669"/>
    <property type="project" value="TreeGrafter"/>
</dbReference>
<dbReference type="PANTHER" id="PTHR12172:SF0">
    <property type="entry name" value="CELL CYCLE CHECKPOINT PROTEIN RAD17"/>
    <property type="match status" value="1"/>
</dbReference>
<evidence type="ECO:0000256" key="3">
    <source>
        <dbReference type="ARBA" id="ARBA00022741"/>
    </source>
</evidence>
<evidence type="ECO:0000256" key="1">
    <source>
        <dbReference type="ARBA" id="ARBA00004123"/>
    </source>
</evidence>
<evidence type="ECO:0000313" key="8">
    <source>
        <dbReference type="EMBL" id="GFE54074.1"/>
    </source>
</evidence>
<dbReference type="SUPFAM" id="SSF52540">
    <property type="entry name" value="P-loop containing nucleoside triphosphate hydrolases"/>
    <property type="match status" value="2"/>
</dbReference>
<organism evidence="8 9">
    <name type="scientific">Babesia ovis</name>
    <dbReference type="NCBI Taxonomy" id="5869"/>
    <lineage>
        <taxon>Eukaryota</taxon>
        <taxon>Sar</taxon>
        <taxon>Alveolata</taxon>
        <taxon>Apicomplexa</taxon>
        <taxon>Aconoidasida</taxon>
        <taxon>Piroplasmida</taxon>
        <taxon>Babesiidae</taxon>
        <taxon>Babesia</taxon>
    </lineage>
</organism>
<dbReference type="AlphaFoldDB" id="A0A9W5WUP3"/>
<keyword evidence="5" id="KW-0067">ATP-binding</keyword>
<dbReference type="PANTHER" id="PTHR12172">
    <property type="entry name" value="CELL CYCLE CHECKPOINT PROTEIN RAD17"/>
    <property type="match status" value="1"/>
</dbReference>
<evidence type="ECO:0000256" key="4">
    <source>
        <dbReference type="ARBA" id="ARBA00022763"/>
    </source>
</evidence>
<dbReference type="InterPro" id="IPR004582">
    <property type="entry name" value="Checkpoint_prot_Rad17_Rad24"/>
</dbReference>
<evidence type="ECO:0000256" key="5">
    <source>
        <dbReference type="ARBA" id="ARBA00022840"/>
    </source>
</evidence>
<keyword evidence="7" id="KW-0131">Cell cycle</keyword>
<name>A0A9W5WUP3_BABOV</name>
<dbReference type="GO" id="GO:0005524">
    <property type="term" value="F:ATP binding"/>
    <property type="evidence" value="ECO:0007669"/>
    <property type="project" value="UniProtKB-KW"/>
</dbReference>
<dbReference type="Proteomes" id="UP001057455">
    <property type="component" value="Unassembled WGS sequence"/>
</dbReference>
<sequence>MDFEVNSDTQCELRINKDLLHQTNLINSYKDLEVACTGTYALARGGRASESRDLQLGVSSSKVNIHHNRSALYNLRQRLAIEAEEGWNRVPHEFFGDLLRGAGIAELSGPSGSGKTSYCLSVANNSSGLTLYLDTCGSVCLSRVLQRDKFLYLRLFDSDELDRVVSDFANRLEGDNYLPCFSDTRARTISTLVIDSLWPLSLLDITQRTKYLLHLCATLREISWRFNVRVLVCNNEAKADNRFCDTDKDIYQESLKERFSSRCYLQISLDQRVCFDKDCGGFCRNDHLGRSFSPGTKTLNRFLISVRDRVNKTDQSCISSSVENNSCATPSSSVVSPHASDVHISANQNDEASKTSFVRNAPLKRTVHHTSSTHEDHDESLANICVLRGQTGCGKISAVRRLCNDIGLKIIEYDPFETDVVYMTEHGSYDAIAATFLRFLDTVRRKPGLRVTKDSILGSSSGKNHIVSQRGKRLRLNTPLPSVGTAHNTDTTSSLEPHVVLLKDIPRTLTGNNDCTRRIQEITRSILDGEGCVDGITTYPLLICVNNTSSDHQLLRNILPFNYKNHPRCLTLNVNQITKTNLRAILHRHLEILKRNRTAFNEKLVDFISNISCGDLRFAIANLHFYSSISIDSTKSSKDELEAITAHISERNANSIVFNILGKVLVNKRIPIILQENNDSTNVDIDHAGSVQGSSAIDRFGYCFRLSRPLETAKDIKLTTNCSLPDDYSDVLEILPSLCDGIGETSITFDLVQASQEDASLPLNDIKVLNNMRKLHEDHFDTSLWCDMPVEVRMFGLVEPFNAAQPLSLCKWPLIRGDNSATPCRHPRSSQIPLLTRPQMYYDVESLVEDSNAEGQFLVENVFENYGFYYESIDDCIGLTAHLCASDVHTMVYRNTGMMCDDLWESVHTTLGCLCLRSASCGNLGGSGAPATFRKFGKGRWQSELKNDMNHLKYLYDSHIRDLASRNPTAAKWLCGSYMSKTRAFVELVPFVYMLSSLNHPKGPFRKVDSSEHITPSNNIVTGAMLEQIDMMMAVGPHSSPTRVEPLDVSPLRVLGSMTPQFKEVLSELGKHYERNSNRYRPSSCG</sequence>
<comment type="similarity">
    <text evidence="2">Belongs to the rad17/RAD24 family.</text>
</comment>
<keyword evidence="6" id="KW-0539">Nucleus</keyword>
<keyword evidence="9" id="KW-1185">Reference proteome</keyword>
<evidence type="ECO:0000256" key="6">
    <source>
        <dbReference type="ARBA" id="ARBA00023242"/>
    </source>
</evidence>
<accession>A0A9W5WUP3</accession>
<comment type="subcellular location">
    <subcellularLocation>
        <location evidence="1">Nucleus</location>
    </subcellularLocation>
</comment>
<dbReference type="GO" id="GO:0000077">
    <property type="term" value="P:DNA damage checkpoint signaling"/>
    <property type="evidence" value="ECO:0007669"/>
    <property type="project" value="TreeGrafter"/>
</dbReference>
<dbReference type="Gene3D" id="3.40.50.300">
    <property type="entry name" value="P-loop containing nucleotide triphosphate hydrolases"/>
    <property type="match status" value="1"/>
</dbReference>
<dbReference type="InterPro" id="IPR027417">
    <property type="entry name" value="P-loop_NTPase"/>
</dbReference>
<keyword evidence="3" id="KW-0547">Nucleotide-binding</keyword>
<reference evidence="8" key="1">
    <citation type="submission" date="2019-12" db="EMBL/GenBank/DDBJ databases">
        <title>Genome sequence of Babesia ovis.</title>
        <authorList>
            <person name="Yamagishi J."/>
            <person name="Sevinc F."/>
            <person name="Xuan X."/>
        </authorList>
    </citation>
    <scope>NUCLEOTIDE SEQUENCE</scope>
    <source>
        <strain evidence="8">Selcuk</strain>
    </source>
</reference>
<proteinExistence type="inferred from homology"/>
<evidence type="ECO:0000256" key="7">
    <source>
        <dbReference type="ARBA" id="ARBA00023306"/>
    </source>
</evidence>
<dbReference type="GO" id="GO:0003689">
    <property type="term" value="F:DNA clamp loader activity"/>
    <property type="evidence" value="ECO:0007669"/>
    <property type="project" value="TreeGrafter"/>
</dbReference>
<dbReference type="GO" id="GO:0006281">
    <property type="term" value="P:DNA repair"/>
    <property type="evidence" value="ECO:0007669"/>
    <property type="project" value="InterPro"/>
</dbReference>
<protein>
    <submittedName>
        <fullName evidence="8">Cell cycle checkpoint rad17</fullName>
    </submittedName>
</protein>
<evidence type="ECO:0000256" key="2">
    <source>
        <dbReference type="ARBA" id="ARBA00006168"/>
    </source>
</evidence>
<keyword evidence="4" id="KW-0227">DNA damage</keyword>
<gene>
    <name evidence="8" type="ORF">BaOVIS_014780</name>
</gene>
<comment type="caution">
    <text evidence="8">The sequence shown here is derived from an EMBL/GenBank/DDBJ whole genome shotgun (WGS) entry which is preliminary data.</text>
</comment>